<name>A8PP05_9COXI</name>
<accession>A8PP05</accession>
<reference evidence="1" key="2">
    <citation type="submission" date="2007-10" db="EMBL/GenBank/DDBJ databases">
        <authorList>
            <person name="Myers G.S."/>
        </authorList>
    </citation>
    <scope>NUCLEOTIDE SEQUENCE [LARGE SCALE GENOMIC DNA]</scope>
</reference>
<sequence>MYRVTKRIFSHAQPSLRNSIDLARKAFYWEKKEMAITKLAPNPLEKESSENRDKTRVDPSFSTASFFTGIGVKESEGDIVSMPSLTPIQ</sequence>
<dbReference type="STRING" id="59196.RICGR_1168"/>
<dbReference type="RefSeq" id="WP_006035104.1">
    <property type="nucleotide sequence ID" value="NZ_AAQJ02000001.1"/>
</dbReference>
<protein>
    <submittedName>
        <fullName evidence="1">Uncharacterized protein</fullName>
    </submittedName>
</protein>
<evidence type="ECO:0000313" key="1">
    <source>
        <dbReference type="EMBL" id="EDP46117.1"/>
    </source>
</evidence>
<comment type="caution">
    <text evidence="1">The sequence shown here is derived from an EMBL/GenBank/DDBJ whole genome shotgun (WGS) entry which is preliminary data.</text>
</comment>
<dbReference type="Proteomes" id="UP000054075">
    <property type="component" value="Unassembled WGS sequence"/>
</dbReference>
<dbReference type="EMBL" id="AAQJ02000001">
    <property type="protein sequence ID" value="EDP46117.1"/>
    <property type="molecule type" value="Genomic_DNA"/>
</dbReference>
<proteinExistence type="predicted"/>
<evidence type="ECO:0000313" key="2">
    <source>
        <dbReference type="Proteomes" id="UP000054075"/>
    </source>
</evidence>
<dbReference type="AlphaFoldDB" id="A8PP05"/>
<gene>
    <name evidence="1" type="ORF">RICGR_1168</name>
</gene>
<organism evidence="1 2">
    <name type="scientific">Rickettsiella grylli</name>
    <dbReference type="NCBI Taxonomy" id="59196"/>
    <lineage>
        <taxon>Bacteria</taxon>
        <taxon>Pseudomonadati</taxon>
        <taxon>Pseudomonadota</taxon>
        <taxon>Gammaproteobacteria</taxon>
        <taxon>Legionellales</taxon>
        <taxon>Coxiellaceae</taxon>
        <taxon>Rickettsiella</taxon>
    </lineage>
</organism>
<keyword evidence="2" id="KW-1185">Reference proteome</keyword>
<reference evidence="1" key="1">
    <citation type="submission" date="2006-04" db="EMBL/GenBank/DDBJ databases">
        <authorList>
            <person name="Seshadri R."/>
            <person name="Federici B.A."/>
        </authorList>
    </citation>
    <scope>NUCLEOTIDE SEQUENCE [LARGE SCALE GENOMIC DNA]</scope>
</reference>